<dbReference type="SUPFAM" id="SSF52047">
    <property type="entry name" value="RNI-like"/>
    <property type="match status" value="1"/>
</dbReference>
<sequence>PSMGQRHQAYVIARIRAHNSTKPTYRCIAAWHHQWCYGILPVLAARRFIELAKVKENAEVIREELRAIEGRFGAHTIEQPTIGEYPCPFSTFLLGMAFNVDVQDDVYASNSGIDFFNSALDARMSPGGTDNDDGITVFDVTDPTNPSYCHAMLYHFAPITAKTYAGEYHENLTEELEAFFSIVKLIPRAALAEAWPSDVRLNSKRPSQAPQSDTSDAIPLPSLSDLALKPAIEQAIADGNMEPLGHFAWSPEKAALITSILRDRSGRQSPLEPTAVTLLSKVIEANPITIDLSDFTITSDQIMEVLASLNSDQAIHYLNLSHNTNVTSGTLRSLLVAHPLIRRLVLYGTSIADEDIDALLSENRSLFHHVDQLIHPSVFSFTERKTSTPAFSFYVTPGVMACNNALSLPILNPTMILQALSDLFKAWIMRLEHKTTRGGDLGTSHTASLAIFSSAPREEGRKWSQRAVISFPLPAENLFSEGWLFMFNMSAMTYNPSYGFLRPKHKQHNVDAGYEIHDFDSFIVELKREGYPEPPAGLVEEVGRLLQRLKEGVSPPPKTSSDDGDDGDNDTQSFTTPSAMIYSLMRSLGLGGGGPVSTLKLVTKEQIPRRGEGESAISPFKYTRIALVTLHSCSNSTRHWLPFTVGGKLRDGFDSLFKYPGITLVIPHPLFNLIRDRFPFTVGGKQEEGATSLSGYSTIAQVIPHPSFTSIRDWCFLTVGGEYGEGATSPFKYRGIPPVIPHPPFNSVRDRCSLTVGGEYGEGATSPFKYRGITPVIPHPPFNSVRDWCFLTVGGRHKEGALTVRISRNRAGDTSPLLRLDLAMVILHYRGNIGRGGLSHCSNIPESRWRHLTLASTRLDTGYPSLLGEYWETVLSHCSNISASEQ</sequence>
<feature type="non-terminal residue" evidence="2">
    <location>
        <position position="1"/>
    </location>
</feature>
<evidence type="ECO:0000256" key="1">
    <source>
        <dbReference type="SAM" id="MobiDB-lite"/>
    </source>
</evidence>
<comment type="caution">
    <text evidence="2">The sequence shown here is derived from an EMBL/GenBank/DDBJ whole genome shotgun (WGS) entry which is preliminary data.</text>
</comment>
<evidence type="ECO:0000313" key="3">
    <source>
        <dbReference type="Proteomes" id="UP001465976"/>
    </source>
</evidence>
<protein>
    <submittedName>
        <fullName evidence="2">Uncharacterized protein</fullName>
    </submittedName>
</protein>
<accession>A0ABR3F2M0</accession>
<dbReference type="Gene3D" id="3.80.10.10">
    <property type="entry name" value="Ribonuclease Inhibitor"/>
    <property type="match status" value="1"/>
</dbReference>
<keyword evidence="3" id="KW-1185">Reference proteome</keyword>
<name>A0ABR3F2M0_9AGAR</name>
<evidence type="ECO:0000313" key="2">
    <source>
        <dbReference type="EMBL" id="KAL0569442.1"/>
    </source>
</evidence>
<dbReference type="Proteomes" id="UP001465976">
    <property type="component" value="Unassembled WGS sequence"/>
</dbReference>
<reference evidence="2 3" key="1">
    <citation type="submission" date="2024-02" db="EMBL/GenBank/DDBJ databases">
        <title>A draft genome for the cacao thread blight pathogen Marasmius crinis-equi.</title>
        <authorList>
            <person name="Cohen S.P."/>
            <person name="Baruah I.K."/>
            <person name="Amoako-Attah I."/>
            <person name="Bukari Y."/>
            <person name="Meinhardt L.W."/>
            <person name="Bailey B.A."/>
        </authorList>
    </citation>
    <scope>NUCLEOTIDE SEQUENCE [LARGE SCALE GENOMIC DNA]</scope>
    <source>
        <strain evidence="2 3">GH-76</strain>
    </source>
</reference>
<dbReference type="InterPro" id="IPR032675">
    <property type="entry name" value="LRR_dom_sf"/>
</dbReference>
<proteinExistence type="predicted"/>
<organism evidence="2 3">
    <name type="scientific">Marasmius crinis-equi</name>
    <dbReference type="NCBI Taxonomy" id="585013"/>
    <lineage>
        <taxon>Eukaryota</taxon>
        <taxon>Fungi</taxon>
        <taxon>Dikarya</taxon>
        <taxon>Basidiomycota</taxon>
        <taxon>Agaricomycotina</taxon>
        <taxon>Agaricomycetes</taxon>
        <taxon>Agaricomycetidae</taxon>
        <taxon>Agaricales</taxon>
        <taxon>Marasmiineae</taxon>
        <taxon>Marasmiaceae</taxon>
        <taxon>Marasmius</taxon>
    </lineage>
</organism>
<feature type="region of interest" description="Disordered" evidence="1">
    <location>
        <begin position="551"/>
        <end position="573"/>
    </location>
</feature>
<dbReference type="EMBL" id="JBAHYK010001120">
    <property type="protein sequence ID" value="KAL0569442.1"/>
    <property type="molecule type" value="Genomic_DNA"/>
</dbReference>
<gene>
    <name evidence="2" type="ORF">V5O48_012530</name>
</gene>